<evidence type="ECO:0000256" key="4">
    <source>
        <dbReference type="SAM" id="SignalP"/>
    </source>
</evidence>
<dbReference type="InterPro" id="IPR056600">
    <property type="entry name" value="GBD_T9SS_assoc"/>
</dbReference>
<dbReference type="NCBIfam" id="TIGR02232">
    <property type="entry name" value="myxo_disulf_rpt"/>
    <property type="match status" value="2"/>
</dbReference>
<evidence type="ECO:0000313" key="7">
    <source>
        <dbReference type="Proteomes" id="UP001234178"/>
    </source>
</evidence>
<reference evidence="6 7" key="1">
    <citation type="journal article" date="2023" name="Nucleic Acids Res.">
        <title>The hologenome of Daphnia magna reveals possible DNA methylation and microbiome-mediated evolution of the host genome.</title>
        <authorList>
            <person name="Chaturvedi A."/>
            <person name="Li X."/>
            <person name="Dhandapani V."/>
            <person name="Marshall H."/>
            <person name="Kissane S."/>
            <person name="Cuenca-Cambronero M."/>
            <person name="Asole G."/>
            <person name="Calvet F."/>
            <person name="Ruiz-Romero M."/>
            <person name="Marangio P."/>
            <person name="Guigo R."/>
            <person name="Rago D."/>
            <person name="Mirbahai L."/>
            <person name="Eastwood N."/>
            <person name="Colbourne J.K."/>
            <person name="Zhou J."/>
            <person name="Mallon E."/>
            <person name="Orsini L."/>
        </authorList>
    </citation>
    <scope>NUCLEOTIDE SEQUENCE [LARGE SCALE GENOMIC DNA]</scope>
    <source>
        <strain evidence="6">LRV0_1</strain>
    </source>
</reference>
<evidence type="ECO:0000256" key="3">
    <source>
        <dbReference type="ARBA" id="ARBA00023157"/>
    </source>
</evidence>
<dbReference type="EMBL" id="JAOYFB010000044">
    <property type="protein sequence ID" value="KAK4045462.1"/>
    <property type="molecule type" value="Genomic_DNA"/>
</dbReference>
<feature type="chain" id="PRO_5045482204" description="T9SS-like galactose binding domain-containing protein" evidence="4">
    <location>
        <begin position="26"/>
        <end position="583"/>
    </location>
</feature>
<keyword evidence="7" id="KW-1185">Reference proteome</keyword>
<accession>A0ABR0BA66</accession>
<dbReference type="Proteomes" id="UP001234178">
    <property type="component" value="Unassembled WGS sequence"/>
</dbReference>
<sequence length="583" mass="60856">MKIFHAIALSLAALVVPATFGGCASNDPNGTSSGTTKPVCIVGQNSACLCASGDTGTKECLASEGQYTECRLGPTTPCPTGVPDSGPTAGPEEQCPGKAVGVSANATTIKGSLTNAAAELKGESACAALEGNVDHVYKLVSTATGALKIDQKGPYKAALYVRKGDCTGGKQLRCDPNGPASFSVNVVAGRDYFLVVKGVGSSGAGDYELALQVAPGGFCGDGQVKDQEVCDDENNDAMDGCAAGCNEIEGIADSANSCPGQQVVIPVSKVVKVSNGNTTQGAKNTFNKSGISACSTGSTNVTNDRVYSVTPRKTGKLRVRQTAGDFNLAIIGQEGCDPNATTTLGCAGNCGSGQFPPACAEELLVNVTADKVYSVVVEGQGTSATSAFACSSDPAATTTVCKPGKAYYCRCIHIEEEGEQTCNDQGTALGRCEPCISDLPPEDAGPEPEAGPEPCGDGKVESGELCDDGNKVATDFCSNTCVPNDNPKGAGNCPAGGVDRPRRAPLGHDRRTYGEHNRLRQLGEVEGELRWRLRGDVERPRLRRRPPQDRPSHRHGHRCDLQFDALRPFELWRPCERVRLRER</sequence>
<comment type="caution">
    <text evidence="6">The sequence shown here is derived from an EMBL/GenBank/DDBJ whole genome shotgun (WGS) entry which is preliminary data.</text>
</comment>
<keyword evidence="3" id="KW-1015">Disulfide bond</keyword>
<protein>
    <recommendedName>
        <fullName evidence="5">T9SS-like galactose binding domain-containing protein</fullName>
    </recommendedName>
</protein>
<gene>
    <name evidence="6" type="ORF">OUZ56_033086</name>
</gene>
<evidence type="ECO:0000259" key="5">
    <source>
        <dbReference type="Pfam" id="PF23759"/>
    </source>
</evidence>
<evidence type="ECO:0000313" key="6">
    <source>
        <dbReference type="EMBL" id="KAK4045462.1"/>
    </source>
</evidence>
<name>A0ABR0BA66_9CRUS</name>
<feature type="signal peptide" evidence="4">
    <location>
        <begin position="1"/>
        <end position="25"/>
    </location>
</feature>
<dbReference type="PROSITE" id="PS51257">
    <property type="entry name" value="PROKAR_LIPOPROTEIN"/>
    <property type="match status" value="1"/>
</dbReference>
<feature type="domain" description="T9SS-like galactose binding" evidence="5">
    <location>
        <begin position="104"/>
        <end position="196"/>
    </location>
</feature>
<evidence type="ECO:0000256" key="2">
    <source>
        <dbReference type="ARBA" id="ARBA00022737"/>
    </source>
</evidence>
<proteinExistence type="predicted"/>
<evidence type="ECO:0000256" key="1">
    <source>
        <dbReference type="ARBA" id="ARBA00022729"/>
    </source>
</evidence>
<keyword evidence="2" id="KW-0677">Repeat</keyword>
<keyword evidence="1 4" id="KW-0732">Signal</keyword>
<organism evidence="6 7">
    <name type="scientific">Daphnia magna</name>
    <dbReference type="NCBI Taxonomy" id="35525"/>
    <lineage>
        <taxon>Eukaryota</taxon>
        <taxon>Metazoa</taxon>
        <taxon>Ecdysozoa</taxon>
        <taxon>Arthropoda</taxon>
        <taxon>Crustacea</taxon>
        <taxon>Branchiopoda</taxon>
        <taxon>Diplostraca</taxon>
        <taxon>Cladocera</taxon>
        <taxon>Anomopoda</taxon>
        <taxon>Daphniidae</taxon>
        <taxon>Daphnia</taxon>
    </lineage>
</organism>
<dbReference type="InterPro" id="IPR011936">
    <property type="entry name" value="Myxo_disulph_rpt"/>
</dbReference>
<dbReference type="Pfam" id="PF23759">
    <property type="entry name" value="GBD_T9SS_assoc"/>
    <property type="match status" value="1"/>
</dbReference>